<dbReference type="AlphaFoldDB" id="A0A132NHW4"/>
<gene>
    <name evidence="2" type="ORF">LI90_4023</name>
    <name evidence="1" type="ORF">TH66_22500</name>
    <name evidence="3" type="ORF">TR74_10285</name>
</gene>
<dbReference type="PATRIC" id="fig|1469144.10.peg.4310"/>
<protein>
    <submittedName>
        <fullName evidence="3">Uncharacterized protein</fullName>
    </submittedName>
</protein>
<evidence type="ECO:0000313" key="2">
    <source>
        <dbReference type="EMBL" id="KWX02974.1"/>
    </source>
</evidence>
<proteinExistence type="predicted"/>
<dbReference type="RefSeq" id="WP_066890306.1">
    <property type="nucleotide sequence ID" value="NZ_JYIJ01000019.1"/>
</dbReference>
<reference evidence="3 6" key="2">
    <citation type="submission" date="2015-02" db="EMBL/GenBank/DDBJ databases">
        <title>Physiological reanalysis, assessment of diazotrophy, and genome sequences of multiple isolates of Streptomyces thermoautotrophicus.</title>
        <authorList>
            <person name="MacKellar D.C."/>
            <person name="Lieber L."/>
            <person name="Norman J."/>
            <person name="Bolger A."/>
            <person name="Tobin C."/>
            <person name="Murray J.W."/>
            <person name="Prell J."/>
        </authorList>
    </citation>
    <scope>NUCLEOTIDE SEQUENCE [LARGE SCALE GENOMIC DNA]</scope>
    <source>
        <strain evidence="3 6">UBT1</strain>
    </source>
</reference>
<dbReference type="EMBL" id="JYIJ01000019">
    <property type="protein sequence ID" value="KWW98067.1"/>
    <property type="molecule type" value="Genomic_DNA"/>
</dbReference>
<reference evidence="5" key="1">
    <citation type="submission" date="2015-02" db="EMBL/GenBank/DDBJ databases">
        <title>Physiological reanalysis, assessment of diazotrophy, and genome sequences of multiple isolates of Streptomyces thermoautotrophicus.</title>
        <authorList>
            <person name="MacKellar D.C."/>
            <person name="Lieber L."/>
            <person name="Norman J."/>
            <person name="Bolger A."/>
            <person name="Tobin C."/>
            <person name="Murray J.W."/>
            <person name="Friesen M."/>
            <person name="Prell J."/>
        </authorList>
    </citation>
    <scope>NUCLEOTIDE SEQUENCE [LARGE SCALE GENOMIC DNA]</scope>
    <source>
        <strain evidence="5">UBT1</strain>
    </source>
</reference>
<comment type="caution">
    <text evidence="3">The sequence shown here is derived from an EMBL/GenBank/DDBJ whole genome shotgun (WGS) entry which is preliminary data.</text>
</comment>
<reference evidence="4" key="3">
    <citation type="submission" date="2015-04" db="EMBL/GenBank/DDBJ databases">
        <title>Physiological reanalysis, assessment of diazotrophy, and genome sequences of multiple isolates of Streptomyces thermoautotrophicus.</title>
        <authorList>
            <person name="MacKellar D.C."/>
            <person name="Lieber L."/>
            <person name="Norman J."/>
            <person name="Bolger A."/>
            <person name="Tobin C."/>
            <person name="Murray J.W."/>
            <person name="Chang R."/>
            <person name="Ford T."/>
            <person name="Nguyen P.Q."/>
            <person name="Woodward J."/>
            <person name="Permingeat H."/>
            <person name="Joshi N.S."/>
            <person name="Silver P.A."/>
            <person name="Usadel B."/>
            <person name="Rutherford A.W."/>
            <person name="Friesen M."/>
            <person name="Prell J."/>
        </authorList>
    </citation>
    <scope>NUCLEOTIDE SEQUENCE [LARGE SCALE GENOMIC DNA]</scope>
    <source>
        <strain evidence="4">H1</strain>
    </source>
</reference>
<dbReference type="Proteomes" id="UP000070659">
    <property type="component" value="Unassembled WGS sequence"/>
</dbReference>
<keyword evidence="4" id="KW-1185">Reference proteome</keyword>
<evidence type="ECO:0000313" key="1">
    <source>
        <dbReference type="EMBL" id="KWW98067.1"/>
    </source>
</evidence>
<evidence type="ECO:0000313" key="4">
    <source>
        <dbReference type="Proteomes" id="UP000070188"/>
    </source>
</evidence>
<name>A0A132NHW4_9ACTN</name>
<accession>A0A132NHW4</accession>
<dbReference type="STRING" id="1469144.LI90_4023"/>
<evidence type="ECO:0000313" key="6">
    <source>
        <dbReference type="Proteomes" id="UP000070659"/>
    </source>
</evidence>
<evidence type="ECO:0000313" key="3">
    <source>
        <dbReference type="EMBL" id="KWX09322.1"/>
    </source>
</evidence>
<reference evidence="2" key="4">
    <citation type="submission" date="2015-04" db="EMBL/GenBank/DDBJ databases">
        <title>Physiological reanalysis, assessment of diazotrophy, and genome sequences of multiple isolates of Streptomyces thermoautotrophicus.</title>
        <authorList>
            <person name="MacKellar D.C."/>
            <person name="Lieber L."/>
            <person name="Norman J."/>
            <person name="Bolger A."/>
            <person name="Tobin C."/>
            <person name="Murray J.W."/>
            <person name="Woodward J."/>
            <person name="Friesen M."/>
            <person name="Prell J."/>
        </authorList>
    </citation>
    <scope>NUCLEOTIDE SEQUENCE [LARGE SCALE GENOMIC DNA]</scope>
    <source>
        <strain evidence="2">H1</strain>
    </source>
</reference>
<evidence type="ECO:0000313" key="5">
    <source>
        <dbReference type="Proteomes" id="UP000070598"/>
    </source>
</evidence>
<organism evidence="3 5">
    <name type="scientific">Carbonactinospora thermoautotrophica</name>
    <dbReference type="NCBI Taxonomy" id="1469144"/>
    <lineage>
        <taxon>Bacteria</taxon>
        <taxon>Bacillati</taxon>
        <taxon>Actinomycetota</taxon>
        <taxon>Actinomycetes</taxon>
        <taxon>Kitasatosporales</taxon>
        <taxon>Carbonactinosporaceae</taxon>
        <taxon>Carbonactinospora</taxon>
    </lineage>
</organism>
<dbReference type="EMBL" id="JYIK01000840">
    <property type="protein sequence ID" value="KWX09322.1"/>
    <property type="molecule type" value="Genomic_DNA"/>
</dbReference>
<sequence length="108" mass="12229">MVSGFHAELDVLESFASKLQGLINQFEQDTRPARQDDCRSVYHTRQLGEFSGSQVLFSQYHAYQAGVRALLAEVQQEITKVRENIDRVRASYEESDRSNAASFQGGAW</sequence>
<dbReference type="Proteomes" id="UP000070188">
    <property type="component" value="Unassembled WGS sequence"/>
</dbReference>
<dbReference type="EMBL" id="LAXD01000001">
    <property type="protein sequence ID" value="KWX02974.1"/>
    <property type="molecule type" value="Genomic_DNA"/>
</dbReference>
<dbReference type="Proteomes" id="UP000070598">
    <property type="component" value="Unassembled WGS sequence"/>
</dbReference>